<accession>A0AAE0M243</accession>
<dbReference type="EMBL" id="JAUEDM010000005">
    <property type="protein sequence ID" value="KAK3316501.1"/>
    <property type="molecule type" value="Genomic_DNA"/>
</dbReference>
<feature type="compositionally biased region" description="Polar residues" evidence="1">
    <location>
        <begin position="170"/>
        <end position="190"/>
    </location>
</feature>
<organism evidence="2 3">
    <name type="scientific">Apodospora peruviana</name>
    <dbReference type="NCBI Taxonomy" id="516989"/>
    <lineage>
        <taxon>Eukaryota</taxon>
        <taxon>Fungi</taxon>
        <taxon>Dikarya</taxon>
        <taxon>Ascomycota</taxon>
        <taxon>Pezizomycotina</taxon>
        <taxon>Sordariomycetes</taxon>
        <taxon>Sordariomycetidae</taxon>
        <taxon>Sordariales</taxon>
        <taxon>Lasiosphaeriaceae</taxon>
        <taxon>Apodospora</taxon>
    </lineage>
</organism>
<reference evidence="2" key="1">
    <citation type="journal article" date="2023" name="Mol. Phylogenet. Evol.">
        <title>Genome-scale phylogeny and comparative genomics of the fungal order Sordariales.</title>
        <authorList>
            <person name="Hensen N."/>
            <person name="Bonometti L."/>
            <person name="Westerberg I."/>
            <person name="Brannstrom I.O."/>
            <person name="Guillou S."/>
            <person name="Cros-Aarteil S."/>
            <person name="Calhoun S."/>
            <person name="Haridas S."/>
            <person name="Kuo A."/>
            <person name="Mondo S."/>
            <person name="Pangilinan J."/>
            <person name="Riley R."/>
            <person name="LaButti K."/>
            <person name="Andreopoulos B."/>
            <person name="Lipzen A."/>
            <person name="Chen C."/>
            <person name="Yan M."/>
            <person name="Daum C."/>
            <person name="Ng V."/>
            <person name="Clum A."/>
            <person name="Steindorff A."/>
            <person name="Ohm R.A."/>
            <person name="Martin F."/>
            <person name="Silar P."/>
            <person name="Natvig D.O."/>
            <person name="Lalanne C."/>
            <person name="Gautier V."/>
            <person name="Ament-Velasquez S.L."/>
            <person name="Kruys A."/>
            <person name="Hutchinson M.I."/>
            <person name="Powell A.J."/>
            <person name="Barry K."/>
            <person name="Miller A.N."/>
            <person name="Grigoriev I.V."/>
            <person name="Debuchy R."/>
            <person name="Gladieux P."/>
            <person name="Hiltunen Thoren M."/>
            <person name="Johannesson H."/>
        </authorList>
    </citation>
    <scope>NUCLEOTIDE SEQUENCE</scope>
    <source>
        <strain evidence="2">CBS 118394</strain>
    </source>
</reference>
<dbReference type="AlphaFoldDB" id="A0AAE0M243"/>
<gene>
    <name evidence="2" type="ORF">B0H66DRAFT_592684</name>
</gene>
<keyword evidence="3" id="KW-1185">Reference proteome</keyword>
<evidence type="ECO:0000256" key="1">
    <source>
        <dbReference type="SAM" id="MobiDB-lite"/>
    </source>
</evidence>
<name>A0AAE0M243_9PEZI</name>
<evidence type="ECO:0000313" key="2">
    <source>
        <dbReference type="EMBL" id="KAK3316501.1"/>
    </source>
</evidence>
<sequence>MVRVGKAAATQQIEGGMLSPSLIDNSVHQLVPGGGRDWPMVMDEEAVVARGWCLPQNPKVRTTADDKSSLNRLLIFQSSPERQERISGPRLYLPVTSSPGLLVKAKQRLKIRVTVTHRAAASGPIGPVLHNGVPMGDAPDGSQPMGIPHSRTYPIIPEAYVEETEDAESIHSSPVTNDENERPNNGNPDTTPIPARPGLRKSRTLGFLSNLSHSISRMSLDSSRNGSQIPSLSSTSNITESTQSSIPRFVRKNTESTVTLNQADEEADLEEPPRPIGTPPPLAVLLAEEPQYVTTAMPFEYWSGRFTSASDKYLNDLLQGLMLRTACSFNPSTSVYGATRPPHPSVEYLRADRGSVPLFHLPLSNTSNTLQTPFSKITYAGDASHGVSAGPRHHDYGCRVSEATLMNMMTDDEKRARRVFRHLASVSTTEEARRSLWAFQQAYARKAHKAALLPPGGTMEDPKRRSRLSGRFFDRVRLPAGRRRGEVGAGGSGGAAGVGLDGIVKAEAEVASDAAAEAAAEGEGEGTGGQEGTARAVGVALTTDEVVDPAALARSRLMAQKEKEILAALAAERERREAYRRSRFW</sequence>
<comment type="caution">
    <text evidence="2">The sequence shown here is derived from an EMBL/GenBank/DDBJ whole genome shotgun (WGS) entry which is preliminary data.</text>
</comment>
<protein>
    <submittedName>
        <fullName evidence="2">Uncharacterized protein</fullName>
    </submittedName>
</protein>
<evidence type="ECO:0000313" key="3">
    <source>
        <dbReference type="Proteomes" id="UP001283341"/>
    </source>
</evidence>
<feature type="region of interest" description="Disordered" evidence="1">
    <location>
        <begin position="218"/>
        <end position="244"/>
    </location>
</feature>
<feature type="region of interest" description="Disordered" evidence="1">
    <location>
        <begin position="163"/>
        <end position="200"/>
    </location>
</feature>
<proteinExistence type="predicted"/>
<reference evidence="2" key="2">
    <citation type="submission" date="2023-06" db="EMBL/GenBank/DDBJ databases">
        <authorList>
            <consortium name="Lawrence Berkeley National Laboratory"/>
            <person name="Haridas S."/>
            <person name="Hensen N."/>
            <person name="Bonometti L."/>
            <person name="Westerberg I."/>
            <person name="Brannstrom I.O."/>
            <person name="Guillou S."/>
            <person name="Cros-Aarteil S."/>
            <person name="Calhoun S."/>
            <person name="Kuo A."/>
            <person name="Mondo S."/>
            <person name="Pangilinan J."/>
            <person name="Riley R."/>
            <person name="Labutti K."/>
            <person name="Andreopoulos B."/>
            <person name="Lipzen A."/>
            <person name="Chen C."/>
            <person name="Yanf M."/>
            <person name="Daum C."/>
            <person name="Ng V."/>
            <person name="Clum A."/>
            <person name="Steindorff A."/>
            <person name="Ohm R."/>
            <person name="Martin F."/>
            <person name="Silar P."/>
            <person name="Natvig D."/>
            <person name="Lalanne C."/>
            <person name="Gautier V."/>
            <person name="Ament-Velasquez S.L."/>
            <person name="Kruys A."/>
            <person name="Hutchinson M.I."/>
            <person name="Powell A.J."/>
            <person name="Barry K."/>
            <person name="Miller A.N."/>
            <person name="Grigoriev I.V."/>
            <person name="Debuchy R."/>
            <person name="Gladieux P."/>
            <person name="Thoren M.H."/>
            <person name="Johannesson H."/>
        </authorList>
    </citation>
    <scope>NUCLEOTIDE SEQUENCE</scope>
    <source>
        <strain evidence="2">CBS 118394</strain>
    </source>
</reference>
<dbReference type="Proteomes" id="UP001283341">
    <property type="component" value="Unassembled WGS sequence"/>
</dbReference>